<sequence>LTEDDLKHLRPFALKVDSHMPGHTFAKLPYAFPDSSVPSWKACQQRAANLSGFNPQVYDCCINSCCCFVGTHASATECAYCSSSRYDAYGNRRQEFVYLPIIPRLKKLFSNAEFSSKLRYRSSEHKHTPDVIKDIFDAQIYRSLLSKKVVVNGKELKHSYFQDDRDLAVGVSTDGIAPFRRRQKT</sequence>
<protein>
    <submittedName>
        <fullName evidence="1">Uncharacterized protein</fullName>
    </submittedName>
</protein>
<proteinExistence type="predicted"/>
<comment type="caution">
    <text evidence="1">The sequence shown here is derived from an EMBL/GenBank/DDBJ whole genome shotgun (WGS) entry which is preliminary data.</text>
</comment>
<evidence type="ECO:0000313" key="2">
    <source>
        <dbReference type="Proteomes" id="UP001055072"/>
    </source>
</evidence>
<keyword evidence="2" id="KW-1185">Reference proteome</keyword>
<dbReference type="EMBL" id="MU274917">
    <property type="protein sequence ID" value="KAI0087623.1"/>
    <property type="molecule type" value="Genomic_DNA"/>
</dbReference>
<evidence type="ECO:0000313" key="1">
    <source>
        <dbReference type="EMBL" id="KAI0087623.1"/>
    </source>
</evidence>
<organism evidence="1 2">
    <name type="scientific">Irpex rosettiformis</name>
    <dbReference type="NCBI Taxonomy" id="378272"/>
    <lineage>
        <taxon>Eukaryota</taxon>
        <taxon>Fungi</taxon>
        <taxon>Dikarya</taxon>
        <taxon>Basidiomycota</taxon>
        <taxon>Agaricomycotina</taxon>
        <taxon>Agaricomycetes</taxon>
        <taxon>Polyporales</taxon>
        <taxon>Irpicaceae</taxon>
        <taxon>Irpex</taxon>
    </lineage>
</organism>
<accession>A0ACB8U065</accession>
<dbReference type="Proteomes" id="UP001055072">
    <property type="component" value="Unassembled WGS sequence"/>
</dbReference>
<gene>
    <name evidence="1" type="ORF">BDY19DRAFT_855282</name>
</gene>
<feature type="non-terminal residue" evidence="1">
    <location>
        <position position="185"/>
    </location>
</feature>
<name>A0ACB8U065_9APHY</name>
<reference evidence="1" key="1">
    <citation type="journal article" date="2021" name="Environ. Microbiol.">
        <title>Gene family expansions and transcriptome signatures uncover fungal adaptations to wood decay.</title>
        <authorList>
            <person name="Hage H."/>
            <person name="Miyauchi S."/>
            <person name="Viragh M."/>
            <person name="Drula E."/>
            <person name="Min B."/>
            <person name="Chaduli D."/>
            <person name="Navarro D."/>
            <person name="Favel A."/>
            <person name="Norest M."/>
            <person name="Lesage-Meessen L."/>
            <person name="Balint B."/>
            <person name="Merenyi Z."/>
            <person name="de Eugenio L."/>
            <person name="Morin E."/>
            <person name="Martinez A.T."/>
            <person name="Baldrian P."/>
            <person name="Stursova M."/>
            <person name="Martinez M.J."/>
            <person name="Novotny C."/>
            <person name="Magnuson J.K."/>
            <person name="Spatafora J.W."/>
            <person name="Maurice S."/>
            <person name="Pangilinan J."/>
            <person name="Andreopoulos W."/>
            <person name="LaButti K."/>
            <person name="Hundley H."/>
            <person name="Na H."/>
            <person name="Kuo A."/>
            <person name="Barry K."/>
            <person name="Lipzen A."/>
            <person name="Henrissat B."/>
            <person name="Riley R."/>
            <person name="Ahrendt S."/>
            <person name="Nagy L.G."/>
            <person name="Grigoriev I.V."/>
            <person name="Martin F."/>
            <person name="Rosso M.N."/>
        </authorList>
    </citation>
    <scope>NUCLEOTIDE SEQUENCE</scope>
    <source>
        <strain evidence="1">CBS 384.51</strain>
    </source>
</reference>
<feature type="non-terminal residue" evidence="1">
    <location>
        <position position="1"/>
    </location>
</feature>